<evidence type="ECO:0000313" key="2">
    <source>
        <dbReference type="EMBL" id="KAE8160153.1"/>
    </source>
</evidence>
<dbReference type="AlphaFoldDB" id="A0A5N6UNZ1"/>
<gene>
    <name evidence="2" type="ORF">BDV40DRAFT_271320</name>
</gene>
<keyword evidence="1" id="KW-0472">Membrane</keyword>
<keyword evidence="1" id="KW-0812">Transmembrane</keyword>
<sequence>MTCMERYQRDQRTCLDCGDLLRYYPAKIATWKSTTTYLLVSFVSFFNVLPFALTVPGSKIRSVPT</sequence>
<keyword evidence="3" id="KW-1185">Reference proteome</keyword>
<reference evidence="2 3" key="1">
    <citation type="submission" date="2019-04" db="EMBL/GenBank/DDBJ databases">
        <title>Friends and foes A comparative genomics study of 23 Aspergillus species from section Flavi.</title>
        <authorList>
            <consortium name="DOE Joint Genome Institute"/>
            <person name="Kjaerbolling I."/>
            <person name="Vesth T."/>
            <person name="Frisvad J.C."/>
            <person name="Nybo J.L."/>
            <person name="Theobald S."/>
            <person name="Kildgaard S."/>
            <person name="Isbrandt T."/>
            <person name="Kuo A."/>
            <person name="Sato A."/>
            <person name="Lyhne E.K."/>
            <person name="Kogle M.E."/>
            <person name="Wiebenga A."/>
            <person name="Kun R.S."/>
            <person name="Lubbers R.J."/>
            <person name="Makela M.R."/>
            <person name="Barry K."/>
            <person name="Chovatia M."/>
            <person name="Clum A."/>
            <person name="Daum C."/>
            <person name="Haridas S."/>
            <person name="He G."/>
            <person name="LaButti K."/>
            <person name="Lipzen A."/>
            <person name="Mondo S."/>
            <person name="Riley R."/>
            <person name="Salamov A."/>
            <person name="Simmons B.A."/>
            <person name="Magnuson J.K."/>
            <person name="Henrissat B."/>
            <person name="Mortensen U.H."/>
            <person name="Larsen T.O."/>
            <person name="Devries R.P."/>
            <person name="Grigoriev I.V."/>
            <person name="Machida M."/>
            <person name="Baker S.E."/>
            <person name="Andersen M.R."/>
        </authorList>
    </citation>
    <scope>NUCLEOTIDE SEQUENCE [LARGE SCALE GENOMIC DNA]</scope>
    <source>
        <strain evidence="2 3">CBS 117626</strain>
    </source>
</reference>
<dbReference type="EMBL" id="ML738662">
    <property type="protein sequence ID" value="KAE8160153.1"/>
    <property type="molecule type" value="Genomic_DNA"/>
</dbReference>
<dbReference type="Proteomes" id="UP000326950">
    <property type="component" value="Unassembled WGS sequence"/>
</dbReference>
<protein>
    <submittedName>
        <fullName evidence="2">Uncharacterized protein</fullName>
    </submittedName>
</protein>
<evidence type="ECO:0000256" key="1">
    <source>
        <dbReference type="SAM" id="Phobius"/>
    </source>
</evidence>
<keyword evidence="1" id="KW-1133">Transmembrane helix</keyword>
<feature type="transmembrane region" description="Helical" evidence="1">
    <location>
        <begin position="37"/>
        <end position="55"/>
    </location>
</feature>
<name>A0A5N6UNZ1_ASPTM</name>
<organism evidence="2 3">
    <name type="scientific">Aspergillus tamarii</name>
    <dbReference type="NCBI Taxonomy" id="41984"/>
    <lineage>
        <taxon>Eukaryota</taxon>
        <taxon>Fungi</taxon>
        <taxon>Dikarya</taxon>
        <taxon>Ascomycota</taxon>
        <taxon>Pezizomycotina</taxon>
        <taxon>Eurotiomycetes</taxon>
        <taxon>Eurotiomycetidae</taxon>
        <taxon>Eurotiales</taxon>
        <taxon>Aspergillaceae</taxon>
        <taxon>Aspergillus</taxon>
        <taxon>Aspergillus subgen. Circumdati</taxon>
    </lineage>
</organism>
<proteinExistence type="predicted"/>
<accession>A0A5N6UNZ1</accession>
<evidence type="ECO:0000313" key="3">
    <source>
        <dbReference type="Proteomes" id="UP000326950"/>
    </source>
</evidence>